<feature type="transmembrane region" description="Helical" evidence="8">
    <location>
        <begin position="300"/>
        <end position="320"/>
    </location>
</feature>
<keyword evidence="2" id="KW-0813">Transport</keyword>
<evidence type="ECO:0000256" key="7">
    <source>
        <dbReference type="ARBA" id="ARBA00023136"/>
    </source>
</evidence>
<evidence type="ECO:0000256" key="6">
    <source>
        <dbReference type="ARBA" id="ARBA00022989"/>
    </source>
</evidence>
<evidence type="ECO:0000259" key="9">
    <source>
        <dbReference type="PROSITE" id="PS50893"/>
    </source>
</evidence>
<feature type="domain" description="ABC transmembrane type-1" evidence="10">
    <location>
        <begin position="561"/>
        <end position="780"/>
    </location>
</feature>
<dbReference type="EMBL" id="LGRX02035928">
    <property type="protein sequence ID" value="KAK3232680.1"/>
    <property type="molecule type" value="Genomic_DNA"/>
</dbReference>
<evidence type="ECO:0000256" key="8">
    <source>
        <dbReference type="SAM" id="Phobius"/>
    </source>
</evidence>
<dbReference type="InterPro" id="IPR039421">
    <property type="entry name" value="Type_1_exporter"/>
</dbReference>
<dbReference type="InterPro" id="IPR027417">
    <property type="entry name" value="P-loop_NTPase"/>
</dbReference>
<dbReference type="PROSITE" id="PS50893">
    <property type="entry name" value="ABC_TRANSPORTER_2"/>
    <property type="match status" value="1"/>
</dbReference>
<evidence type="ECO:0000313" key="11">
    <source>
        <dbReference type="EMBL" id="KAK3232680.1"/>
    </source>
</evidence>
<evidence type="ECO:0000259" key="10">
    <source>
        <dbReference type="PROSITE" id="PS50929"/>
    </source>
</evidence>
<dbReference type="GO" id="GO:0016887">
    <property type="term" value="F:ATP hydrolysis activity"/>
    <property type="evidence" value="ECO:0007669"/>
    <property type="project" value="InterPro"/>
</dbReference>
<organism evidence="11 12">
    <name type="scientific">Cymbomonas tetramitiformis</name>
    <dbReference type="NCBI Taxonomy" id="36881"/>
    <lineage>
        <taxon>Eukaryota</taxon>
        <taxon>Viridiplantae</taxon>
        <taxon>Chlorophyta</taxon>
        <taxon>Pyramimonadophyceae</taxon>
        <taxon>Pyramimonadales</taxon>
        <taxon>Pyramimonadaceae</taxon>
        <taxon>Cymbomonas</taxon>
    </lineage>
</organism>
<evidence type="ECO:0000256" key="1">
    <source>
        <dbReference type="ARBA" id="ARBA00004141"/>
    </source>
</evidence>
<keyword evidence="12" id="KW-1185">Reference proteome</keyword>
<dbReference type="SUPFAM" id="SSF57850">
    <property type="entry name" value="RING/U-box"/>
    <property type="match status" value="1"/>
</dbReference>
<dbReference type="InterPro" id="IPR011527">
    <property type="entry name" value="ABC1_TM_dom"/>
</dbReference>
<dbReference type="GO" id="GO:0015421">
    <property type="term" value="F:ABC-type oligopeptide transporter activity"/>
    <property type="evidence" value="ECO:0007669"/>
    <property type="project" value="TreeGrafter"/>
</dbReference>
<dbReference type="SUPFAM" id="SSF52540">
    <property type="entry name" value="P-loop containing nucleoside triphosphate hydrolases"/>
    <property type="match status" value="1"/>
</dbReference>
<protein>
    <submittedName>
        <fullName evidence="11">Uncharacterized protein</fullName>
    </submittedName>
</protein>
<dbReference type="FunFam" id="1.20.1560.10:FF:000215">
    <property type="entry name" value="ABC transporter B family member 4"/>
    <property type="match status" value="1"/>
</dbReference>
<evidence type="ECO:0000256" key="4">
    <source>
        <dbReference type="ARBA" id="ARBA00022741"/>
    </source>
</evidence>
<dbReference type="InterPro" id="IPR003439">
    <property type="entry name" value="ABC_transporter-like_ATP-bd"/>
</dbReference>
<dbReference type="InterPro" id="IPR003593">
    <property type="entry name" value="AAA+_ATPase"/>
</dbReference>
<dbReference type="Gene3D" id="1.20.1560.10">
    <property type="entry name" value="ABC transporter type 1, transmembrane domain"/>
    <property type="match status" value="1"/>
</dbReference>
<dbReference type="PANTHER" id="PTHR43394:SF5">
    <property type="entry name" value="ABC TRANSPORTER B FAMILY"/>
    <property type="match status" value="1"/>
</dbReference>
<accession>A0AAE0BB15</accession>
<comment type="subcellular location">
    <subcellularLocation>
        <location evidence="1">Membrane</location>
        <topology evidence="1">Multi-pass membrane protein</topology>
    </subcellularLocation>
</comment>
<dbReference type="Proteomes" id="UP001190700">
    <property type="component" value="Unassembled WGS sequence"/>
</dbReference>
<dbReference type="GO" id="GO:0005743">
    <property type="term" value="C:mitochondrial inner membrane"/>
    <property type="evidence" value="ECO:0007669"/>
    <property type="project" value="TreeGrafter"/>
</dbReference>
<evidence type="ECO:0000313" key="12">
    <source>
        <dbReference type="Proteomes" id="UP001190700"/>
    </source>
</evidence>
<dbReference type="Pfam" id="PF00664">
    <property type="entry name" value="ABC_membrane"/>
    <property type="match status" value="1"/>
</dbReference>
<gene>
    <name evidence="11" type="ORF">CYMTET_56981</name>
</gene>
<feature type="domain" description="ABC transporter" evidence="9">
    <location>
        <begin position="814"/>
        <end position="1054"/>
    </location>
</feature>
<comment type="caution">
    <text evidence="11">The sequence shown here is derived from an EMBL/GenBank/DDBJ whole genome shotgun (WGS) entry which is preliminary data.</text>
</comment>
<evidence type="ECO:0000256" key="5">
    <source>
        <dbReference type="ARBA" id="ARBA00022840"/>
    </source>
</evidence>
<dbReference type="CDD" id="cd18572">
    <property type="entry name" value="ABC_6TM_TAP"/>
    <property type="match status" value="1"/>
</dbReference>
<feature type="transmembrane region" description="Helical" evidence="8">
    <location>
        <begin position="20"/>
        <end position="40"/>
    </location>
</feature>
<dbReference type="InterPro" id="IPR036640">
    <property type="entry name" value="ABC1_TM_sf"/>
</dbReference>
<keyword evidence="4" id="KW-0547">Nucleotide-binding</keyword>
<dbReference type="FunFam" id="3.40.50.300:FF:000836">
    <property type="entry name" value="ABC transporter B family member 25"/>
    <property type="match status" value="1"/>
</dbReference>
<name>A0AAE0BB15_9CHLO</name>
<dbReference type="PANTHER" id="PTHR43394">
    <property type="entry name" value="ATP-DEPENDENT PERMEASE MDL1, MITOCHONDRIAL"/>
    <property type="match status" value="1"/>
</dbReference>
<evidence type="ECO:0000256" key="2">
    <source>
        <dbReference type="ARBA" id="ARBA00022448"/>
    </source>
</evidence>
<keyword evidence="6 8" id="KW-1133">Transmembrane helix</keyword>
<keyword evidence="5" id="KW-0067">ATP-binding</keyword>
<dbReference type="GO" id="GO:0005524">
    <property type="term" value="F:ATP binding"/>
    <property type="evidence" value="ECO:0007669"/>
    <property type="project" value="UniProtKB-KW"/>
</dbReference>
<keyword evidence="7 8" id="KW-0472">Membrane</keyword>
<feature type="transmembrane region" description="Helical" evidence="8">
    <location>
        <begin position="65"/>
        <end position="84"/>
    </location>
</feature>
<evidence type="ECO:0000256" key="3">
    <source>
        <dbReference type="ARBA" id="ARBA00022692"/>
    </source>
</evidence>
<dbReference type="AlphaFoldDB" id="A0AAE0BB15"/>
<reference evidence="11 12" key="1">
    <citation type="journal article" date="2015" name="Genome Biol. Evol.">
        <title>Comparative Genomics of a Bacterivorous Green Alga Reveals Evolutionary Causalities and Consequences of Phago-Mixotrophic Mode of Nutrition.</title>
        <authorList>
            <person name="Burns J.A."/>
            <person name="Paasch A."/>
            <person name="Narechania A."/>
            <person name="Kim E."/>
        </authorList>
    </citation>
    <scope>NUCLEOTIDE SEQUENCE [LARGE SCALE GENOMIC DNA]</scope>
    <source>
        <strain evidence="11 12">PLY_AMNH</strain>
    </source>
</reference>
<dbReference type="Gene3D" id="3.40.50.300">
    <property type="entry name" value="P-loop containing nucleotide triphosphate hydrolases"/>
    <property type="match status" value="1"/>
</dbReference>
<dbReference type="InterPro" id="IPR017871">
    <property type="entry name" value="ABC_transporter-like_CS"/>
</dbReference>
<sequence>MWSGKKDYDSVVRLWRKYALAFASVYVIDLACTMVLYASINSWHVRLMNDPFGALQDFQHDVLDVLMVFAVRFVLMCACGMLAVKYGSPVRSVIKNCPGSSAVAGQCSPPLTEPLLQVPSPPETENVSLAATESLVREQDVQREMVRDIYLAAAFVLSSGLQVFVGIKCIEFEFDPDLQTLQAVMMGSAVLWINLEMAMLSLIVGTLTTKSGIMRPELHPHELNYDDKVAGHSCDLCRRRINAAYRCLVCDFDCCERCFNRKDRRGGEGGLRGDKGMRQEKDTPPTEYFLRALRLARPELPLFTMAFVCLGINSGANLLLPKYQGSIMDRVVPPVDRSGFYDDMTASLIISAVTGFFGRYAASASKCGADPLANWAAWASKWWTPLATARPVLPSGADPPLLRNWTAWASKWCQTHPRNWASCASSGADPPCNWTAWASRVVRTPTSQLGGMGFQVLGRPGPSGADPSANLGGLASKWCGPPSQLGGLGFQVSADPPLRNWAAWASKWCGPPLATARPVLLSGLGPPSQLGGLGFQSGVDPPRNWAAWASKWSGPLAAGRRVGRRLAFHVRNKLFEGIIVQDIAFFDSANTGDLTSRLSYDSNAMVAPCQTMLSSTLQNLLALVGGLFMCFWTSWKLSMLAFTTILPITYITARYAKWSSQLNRQIFTALGEANTVAQEALGHIRTVRAFSTEEIEVEKYTTHTHDALRKGIRDALGGAGTFALNNYLDLGGAVLILWYGGLQVMDGHLTVGKLIQFQLYFNMMQSSYKALQNVVTSFTRAAGAATRVLSLMDSLPDIDSTSGSQLTKPMAACITLEEVRFCYQMRRDHEVLKGISLNIAAGTTCALVGRSGGGKSTLIHLLLRYYDPSSGRILIDGTDLTSLELASVHRQMGLVAQETQMFAKTVFENICYGYSEDEVTREQVEAATRKANAHDFIAAFPDGYETLVGERGVRLSGGQKQRIAIARAFLRAPRLLLLDEATSALDSESEALVQLALDELLGSENRTVVLVAHRLSTVVDAHKIAVLDGGVVVEEGTHEMLLKLGASSDEGDGGGEKKGVYASLVKRQLAKQANLIEDAVAENGKDGSKKLSVEDDIDSLLGASNDGASKTKASAAASAN</sequence>
<dbReference type="PROSITE" id="PS50929">
    <property type="entry name" value="ABC_TM1F"/>
    <property type="match status" value="1"/>
</dbReference>
<dbReference type="SUPFAM" id="SSF90123">
    <property type="entry name" value="ABC transporter transmembrane region"/>
    <property type="match status" value="1"/>
</dbReference>
<proteinExistence type="predicted"/>
<dbReference type="GO" id="GO:0090374">
    <property type="term" value="P:oligopeptide export from mitochondrion"/>
    <property type="evidence" value="ECO:0007669"/>
    <property type="project" value="TreeGrafter"/>
</dbReference>
<feature type="transmembrane region" description="Helical" evidence="8">
    <location>
        <begin position="187"/>
        <end position="207"/>
    </location>
</feature>
<dbReference type="SMART" id="SM00382">
    <property type="entry name" value="AAA"/>
    <property type="match status" value="1"/>
</dbReference>
<dbReference type="Pfam" id="PF00005">
    <property type="entry name" value="ABC_tran"/>
    <property type="match status" value="1"/>
</dbReference>
<dbReference type="PROSITE" id="PS00211">
    <property type="entry name" value="ABC_TRANSPORTER_1"/>
    <property type="match status" value="1"/>
</dbReference>
<feature type="transmembrane region" description="Helical" evidence="8">
    <location>
        <begin position="149"/>
        <end position="167"/>
    </location>
</feature>
<keyword evidence="3 8" id="KW-0812">Transmembrane</keyword>